<keyword evidence="7" id="KW-0175">Coiled coil</keyword>
<feature type="domain" description="Histidine kinase" evidence="8">
    <location>
        <begin position="323"/>
        <end position="536"/>
    </location>
</feature>
<dbReference type="PANTHER" id="PTHR42878:SF15">
    <property type="entry name" value="BACTERIOPHYTOCHROME"/>
    <property type="match status" value="1"/>
</dbReference>
<keyword evidence="3" id="KW-0597">Phosphoprotein</keyword>
<feature type="coiled-coil region" evidence="7">
    <location>
        <begin position="278"/>
        <end position="316"/>
    </location>
</feature>
<dbReference type="InterPro" id="IPR035965">
    <property type="entry name" value="PAS-like_dom_sf"/>
</dbReference>
<dbReference type="PRINTS" id="PR00344">
    <property type="entry name" value="BCTRLSENSOR"/>
</dbReference>
<dbReference type="InterPro" id="IPR000700">
    <property type="entry name" value="PAS-assoc_C"/>
</dbReference>
<gene>
    <name evidence="11" type="ORF">ENQ87_02555</name>
</gene>
<evidence type="ECO:0000313" key="11">
    <source>
        <dbReference type="EMBL" id="HEN41250.1"/>
    </source>
</evidence>
<dbReference type="CDD" id="cd00082">
    <property type="entry name" value="HisKA"/>
    <property type="match status" value="1"/>
</dbReference>
<dbReference type="SMART" id="SM00086">
    <property type="entry name" value="PAC"/>
    <property type="match status" value="2"/>
</dbReference>
<dbReference type="SUPFAM" id="SSF55785">
    <property type="entry name" value="PYP-like sensor domain (PAS domain)"/>
    <property type="match status" value="2"/>
</dbReference>
<feature type="domain" description="PAS" evidence="9">
    <location>
        <begin position="167"/>
        <end position="236"/>
    </location>
</feature>
<dbReference type="PROSITE" id="PS50109">
    <property type="entry name" value="HIS_KIN"/>
    <property type="match status" value="1"/>
</dbReference>
<protein>
    <recommendedName>
        <fullName evidence="2">histidine kinase</fullName>
        <ecNumber evidence="2">2.7.13.3</ecNumber>
    </recommendedName>
</protein>
<proteinExistence type="predicted"/>
<dbReference type="AlphaFoldDB" id="A0A831UB69"/>
<evidence type="ECO:0000256" key="3">
    <source>
        <dbReference type="ARBA" id="ARBA00022553"/>
    </source>
</evidence>
<dbReference type="FunFam" id="1.10.287.130:FF:000070">
    <property type="entry name" value="Histidine kinase sensor protein"/>
    <property type="match status" value="1"/>
</dbReference>
<accession>A0A831UB69</accession>
<dbReference type="Gene3D" id="3.30.565.10">
    <property type="entry name" value="Histidine kinase-like ATPase, C-terminal domain"/>
    <property type="match status" value="1"/>
</dbReference>
<evidence type="ECO:0000256" key="4">
    <source>
        <dbReference type="ARBA" id="ARBA00022679"/>
    </source>
</evidence>
<dbReference type="SMART" id="SM00387">
    <property type="entry name" value="HATPase_c"/>
    <property type="match status" value="1"/>
</dbReference>
<dbReference type="PANTHER" id="PTHR42878">
    <property type="entry name" value="TWO-COMPONENT HISTIDINE KINASE"/>
    <property type="match status" value="1"/>
</dbReference>
<evidence type="ECO:0000259" key="9">
    <source>
        <dbReference type="PROSITE" id="PS50112"/>
    </source>
</evidence>
<dbReference type="InterPro" id="IPR013655">
    <property type="entry name" value="PAS_fold_3"/>
</dbReference>
<dbReference type="GO" id="GO:0000156">
    <property type="term" value="F:phosphorelay response regulator activity"/>
    <property type="evidence" value="ECO:0007669"/>
    <property type="project" value="TreeGrafter"/>
</dbReference>
<dbReference type="InterPro" id="IPR004358">
    <property type="entry name" value="Sig_transdc_His_kin-like_C"/>
</dbReference>
<feature type="domain" description="PAC" evidence="10">
    <location>
        <begin position="114"/>
        <end position="166"/>
    </location>
</feature>
<name>A0A831UB69_GEOME</name>
<dbReference type="EMBL" id="DSOV01000008">
    <property type="protein sequence ID" value="HEN41250.1"/>
    <property type="molecule type" value="Genomic_DNA"/>
</dbReference>
<dbReference type="CDD" id="cd00130">
    <property type="entry name" value="PAS"/>
    <property type="match status" value="1"/>
</dbReference>
<dbReference type="Pfam" id="PF00512">
    <property type="entry name" value="HisKA"/>
    <property type="match status" value="1"/>
</dbReference>
<dbReference type="PROSITE" id="PS50113">
    <property type="entry name" value="PAC"/>
    <property type="match status" value="2"/>
</dbReference>
<dbReference type="InterPro" id="IPR005467">
    <property type="entry name" value="His_kinase_dom"/>
</dbReference>
<dbReference type="Pfam" id="PF08448">
    <property type="entry name" value="PAS_4"/>
    <property type="match status" value="1"/>
</dbReference>
<dbReference type="InterPro" id="IPR003661">
    <property type="entry name" value="HisK_dim/P_dom"/>
</dbReference>
<comment type="catalytic activity">
    <reaction evidence="1">
        <text>ATP + protein L-histidine = ADP + protein N-phospho-L-histidine.</text>
        <dbReference type="EC" id="2.7.13.3"/>
    </reaction>
</comment>
<dbReference type="GO" id="GO:0007234">
    <property type="term" value="P:osmosensory signaling via phosphorelay pathway"/>
    <property type="evidence" value="ECO:0007669"/>
    <property type="project" value="TreeGrafter"/>
</dbReference>
<dbReference type="Pfam" id="PF08447">
    <property type="entry name" value="PAS_3"/>
    <property type="match status" value="1"/>
</dbReference>
<sequence>MGEEADVIGELRREIDALRLRIRDYEEREAECTLVHQELFQTRRVWESIFQGLAHPTVILDPGHVVIAANRAVVEASGLTEDAILGRKCYEIFHSSASTEPPRGCPMEKMLHSNGTETVEMEMEAFGGFYLVSCTPVFDDDGKLDRIIHIATDITQRKRAEKALRESEERYRIVADYSADWDFWIGPDGALIYVSPACLDVTGYAPEEFYADPGLNGAIVHPDDREMMARHNEEALVSCEKNAMELRIVTKAGDVRWISHTCQTVYDSEGRSRGRRASNRDITALKRAEEENRQLNEELEQRVRERTAQLEAANRELESFSYSVSHDLRAPLRHIEGFTGIILEDCAEGLDETVKGYLERVVRATRHMEEMVDALLKLSRYTRDYMTFEPVDLSAMAREIMAEFSRSDPGRRVAVTIGEGLRAMGDARLLRVVLANLLGNAWKFTGKTEEGVIEFGREEQEGRTVYFVRDNGAGFDMAYADKLFSAFRRLHGSDEFEGTGIGLATVRRIIHRHGGEVWADAAPNRGAAFYFTLPLA</sequence>
<dbReference type="EC" id="2.7.13.3" evidence="2"/>
<dbReference type="FunFam" id="3.30.565.10:FF:000006">
    <property type="entry name" value="Sensor histidine kinase WalK"/>
    <property type="match status" value="1"/>
</dbReference>
<evidence type="ECO:0000259" key="8">
    <source>
        <dbReference type="PROSITE" id="PS50109"/>
    </source>
</evidence>
<evidence type="ECO:0000256" key="1">
    <source>
        <dbReference type="ARBA" id="ARBA00000085"/>
    </source>
</evidence>
<dbReference type="InterPro" id="IPR036097">
    <property type="entry name" value="HisK_dim/P_sf"/>
</dbReference>
<feature type="domain" description="PAS" evidence="9">
    <location>
        <begin position="42"/>
        <end position="94"/>
    </location>
</feature>
<dbReference type="GO" id="GO:0016020">
    <property type="term" value="C:membrane"/>
    <property type="evidence" value="ECO:0007669"/>
    <property type="project" value="UniProtKB-SubCell"/>
</dbReference>
<dbReference type="SMART" id="SM00091">
    <property type="entry name" value="PAS"/>
    <property type="match status" value="2"/>
</dbReference>
<dbReference type="SMART" id="SM00388">
    <property type="entry name" value="HisKA"/>
    <property type="match status" value="1"/>
</dbReference>
<dbReference type="InterPro" id="IPR013656">
    <property type="entry name" value="PAS_4"/>
</dbReference>
<evidence type="ECO:0000256" key="2">
    <source>
        <dbReference type="ARBA" id="ARBA00012438"/>
    </source>
</evidence>
<dbReference type="Gene3D" id="3.30.450.20">
    <property type="entry name" value="PAS domain"/>
    <property type="match status" value="2"/>
</dbReference>
<keyword evidence="4" id="KW-0808">Transferase</keyword>
<comment type="caution">
    <text evidence="11">The sequence shown here is derived from an EMBL/GenBank/DDBJ whole genome shotgun (WGS) entry which is preliminary data.</text>
</comment>
<dbReference type="NCBIfam" id="TIGR00229">
    <property type="entry name" value="sensory_box"/>
    <property type="match status" value="2"/>
</dbReference>
<dbReference type="SUPFAM" id="SSF55874">
    <property type="entry name" value="ATPase domain of HSP90 chaperone/DNA topoisomerase II/histidine kinase"/>
    <property type="match status" value="1"/>
</dbReference>
<dbReference type="InterPro" id="IPR036890">
    <property type="entry name" value="HATPase_C_sf"/>
</dbReference>
<organism evidence="11">
    <name type="scientific">Geobacter metallireducens</name>
    <dbReference type="NCBI Taxonomy" id="28232"/>
    <lineage>
        <taxon>Bacteria</taxon>
        <taxon>Pseudomonadati</taxon>
        <taxon>Thermodesulfobacteriota</taxon>
        <taxon>Desulfuromonadia</taxon>
        <taxon>Geobacterales</taxon>
        <taxon>Geobacteraceae</taxon>
        <taxon>Geobacter</taxon>
    </lineage>
</organism>
<dbReference type="InterPro" id="IPR001610">
    <property type="entry name" value="PAC"/>
</dbReference>
<evidence type="ECO:0000259" key="10">
    <source>
        <dbReference type="PROSITE" id="PS50113"/>
    </source>
</evidence>
<evidence type="ECO:0000256" key="7">
    <source>
        <dbReference type="SAM" id="Coils"/>
    </source>
</evidence>
<feature type="domain" description="PAC" evidence="10">
    <location>
        <begin position="242"/>
        <end position="294"/>
    </location>
</feature>
<reference evidence="11" key="1">
    <citation type="journal article" date="2020" name="mSystems">
        <title>Genome- and Community-Level Interaction Insights into Carbon Utilization and Element Cycling Functions of Hydrothermarchaeota in Hydrothermal Sediment.</title>
        <authorList>
            <person name="Zhou Z."/>
            <person name="Liu Y."/>
            <person name="Xu W."/>
            <person name="Pan J."/>
            <person name="Luo Z.H."/>
            <person name="Li M."/>
        </authorList>
    </citation>
    <scope>NUCLEOTIDE SEQUENCE [LARGE SCALE GENOMIC DNA]</scope>
    <source>
        <strain evidence="11">SpSt-349</strain>
    </source>
</reference>
<dbReference type="Gene3D" id="1.10.287.130">
    <property type="match status" value="1"/>
</dbReference>
<keyword evidence="5" id="KW-0418">Kinase</keyword>
<keyword evidence="6" id="KW-0472">Membrane</keyword>
<dbReference type="InterPro" id="IPR003594">
    <property type="entry name" value="HATPase_dom"/>
</dbReference>
<dbReference type="PROSITE" id="PS50112">
    <property type="entry name" value="PAS"/>
    <property type="match status" value="2"/>
</dbReference>
<dbReference type="SUPFAM" id="SSF47384">
    <property type="entry name" value="Homodimeric domain of signal transducing histidine kinase"/>
    <property type="match status" value="1"/>
</dbReference>
<dbReference type="Pfam" id="PF02518">
    <property type="entry name" value="HATPase_c"/>
    <property type="match status" value="1"/>
</dbReference>
<dbReference type="GO" id="GO:0030295">
    <property type="term" value="F:protein kinase activator activity"/>
    <property type="evidence" value="ECO:0007669"/>
    <property type="project" value="TreeGrafter"/>
</dbReference>
<evidence type="ECO:0000256" key="6">
    <source>
        <dbReference type="ARBA" id="ARBA00023136"/>
    </source>
</evidence>
<evidence type="ECO:0000256" key="5">
    <source>
        <dbReference type="ARBA" id="ARBA00022777"/>
    </source>
</evidence>
<dbReference type="InterPro" id="IPR000014">
    <property type="entry name" value="PAS"/>
</dbReference>
<dbReference type="GO" id="GO:0000155">
    <property type="term" value="F:phosphorelay sensor kinase activity"/>
    <property type="evidence" value="ECO:0007669"/>
    <property type="project" value="InterPro"/>
</dbReference>
<dbReference type="InterPro" id="IPR050351">
    <property type="entry name" value="BphY/WalK/GraS-like"/>
</dbReference>